<dbReference type="SUPFAM" id="SSF50969">
    <property type="entry name" value="YVTN repeat-like/Quinoprotein amine dehydrogenase"/>
    <property type="match status" value="1"/>
</dbReference>
<feature type="region of interest" description="Disordered" evidence="1">
    <location>
        <begin position="429"/>
        <end position="463"/>
    </location>
</feature>
<dbReference type="InterPro" id="IPR050656">
    <property type="entry name" value="PINX1"/>
</dbReference>
<dbReference type="EMBL" id="LSRX01000834">
    <property type="protein sequence ID" value="OLP87947.1"/>
    <property type="molecule type" value="Genomic_DNA"/>
</dbReference>
<comment type="caution">
    <text evidence="3">The sequence shown here is derived from an EMBL/GenBank/DDBJ whole genome shotgun (WGS) entry which is preliminary data.</text>
</comment>
<dbReference type="GO" id="GO:0003676">
    <property type="term" value="F:nucleic acid binding"/>
    <property type="evidence" value="ECO:0007669"/>
    <property type="project" value="InterPro"/>
</dbReference>
<feature type="domain" description="G-patch" evidence="2">
    <location>
        <begin position="359"/>
        <end position="405"/>
    </location>
</feature>
<dbReference type="InterPro" id="IPR015943">
    <property type="entry name" value="WD40/YVTN_repeat-like_dom_sf"/>
</dbReference>
<dbReference type="InterPro" id="IPR000467">
    <property type="entry name" value="G_patch_dom"/>
</dbReference>
<dbReference type="PROSITE" id="PS50174">
    <property type="entry name" value="G_PATCH"/>
    <property type="match status" value="1"/>
</dbReference>
<evidence type="ECO:0000313" key="3">
    <source>
        <dbReference type="EMBL" id="OLP87947.1"/>
    </source>
</evidence>
<evidence type="ECO:0000259" key="2">
    <source>
        <dbReference type="PROSITE" id="PS50174"/>
    </source>
</evidence>
<dbReference type="AlphaFoldDB" id="A0A1Q9CYF8"/>
<dbReference type="Pfam" id="PF01585">
    <property type="entry name" value="G-patch"/>
    <property type="match status" value="1"/>
</dbReference>
<dbReference type="PANTHER" id="PTHR23149">
    <property type="entry name" value="G PATCH DOMAIN CONTAINING PROTEIN"/>
    <property type="match status" value="1"/>
</dbReference>
<accession>A0A1Q9CYF8</accession>
<dbReference type="Proteomes" id="UP000186817">
    <property type="component" value="Unassembled WGS sequence"/>
</dbReference>
<dbReference type="OrthoDB" id="409575at2759"/>
<sequence length="482" mass="52404">MGCGASTEPGKTSLKALEEPVVPVDPSKFTSVCKKAQGQSATWLGASQLLVISGDNEAEVHPLEVLDLTTTTFQEVGSLKGLAWPLVTASRDRQRYAAVAGLEVHVRSSATHETTLTLRVPGQGAAYVSSLEFSPDGRHLAAVVDNVCTVYDMEGNLVLTVEGEKLKMSACWYDADTLLSLNEWVIYYHTLSSKELVNKWELPQGTVAEAHVSKDKKLLVSDDNAKLKLLAWEPDMKAFETLQTFDAPPGNYSGPSNLIVFSDERSVLYEPGGGGNFRYHNLETGEIITVPRGEGPEEGLPSVSKAVLAPAEDYIAILGFSGLEVFRLIRAAPERATMASKYRQRLAQSSGVSSSRAFESDIGKKILMKYGWSEGQGLGRLKNGRTECIQAERREDKKGLGITKRKSEEQWDNWWADCFNSVAKSISVKAGAESPQKASESSDSSDDDADKKEGARVTAVKKAGAMAGKLRRVLRQDSRPAI</sequence>
<dbReference type="Gene3D" id="2.130.10.10">
    <property type="entry name" value="YVTN repeat-like/Quinoprotein amine dehydrogenase"/>
    <property type="match status" value="1"/>
</dbReference>
<organism evidence="3 4">
    <name type="scientific">Symbiodinium microadriaticum</name>
    <name type="common">Dinoflagellate</name>
    <name type="synonym">Zooxanthella microadriatica</name>
    <dbReference type="NCBI Taxonomy" id="2951"/>
    <lineage>
        <taxon>Eukaryota</taxon>
        <taxon>Sar</taxon>
        <taxon>Alveolata</taxon>
        <taxon>Dinophyceae</taxon>
        <taxon>Suessiales</taxon>
        <taxon>Symbiodiniaceae</taxon>
        <taxon>Symbiodinium</taxon>
    </lineage>
</organism>
<evidence type="ECO:0000256" key="1">
    <source>
        <dbReference type="SAM" id="MobiDB-lite"/>
    </source>
</evidence>
<evidence type="ECO:0000313" key="4">
    <source>
        <dbReference type="Proteomes" id="UP000186817"/>
    </source>
</evidence>
<keyword evidence="4" id="KW-1185">Reference proteome</keyword>
<gene>
    <name evidence="3" type="primary">Gpatch4</name>
    <name evidence="3" type="ORF">AK812_SmicGene30775</name>
</gene>
<protein>
    <submittedName>
        <fullName evidence="3">G patch domain-containing protein 4</fullName>
    </submittedName>
</protein>
<dbReference type="InterPro" id="IPR011044">
    <property type="entry name" value="Quino_amine_DH_bsu"/>
</dbReference>
<name>A0A1Q9CYF8_SYMMI</name>
<dbReference type="SMART" id="SM00443">
    <property type="entry name" value="G_patch"/>
    <property type="match status" value="1"/>
</dbReference>
<proteinExistence type="predicted"/>
<reference evidence="3 4" key="1">
    <citation type="submission" date="2016-02" db="EMBL/GenBank/DDBJ databases">
        <title>Genome analysis of coral dinoflagellate symbionts highlights evolutionary adaptations to a symbiotic lifestyle.</title>
        <authorList>
            <person name="Aranda M."/>
            <person name="Li Y."/>
            <person name="Liew Y.J."/>
            <person name="Baumgarten S."/>
            <person name="Simakov O."/>
            <person name="Wilson M."/>
            <person name="Piel J."/>
            <person name="Ashoor H."/>
            <person name="Bougouffa S."/>
            <person name="Bajic V.B."/>
            <person name="Ryu T."/>
            <person name="Ravasi T."/>
            <person name="Bayer T."/>
            <person name="Micklem G."/>
            <person name="Kim H."/>
            <person name="Bhak J."/>
            <person name="Lajeunesse T.C."/>
            <person name="Voolstra C.R."/>
        </authorList>
    </citation>
    <scope>NUCLEOTIDE SEQUENCE [LARGE SCALE GENOMIC DNA]</scope>
    <source>
        <strain evidence="3 4">CCMP2467</strain>
    </source>
</reference>